<dbReference type="Proteomes" id="UP001652625">
    <property type="component" value="Chromosome 11"/>
</dbReference>
<dbReference type="GeneID" id="136087118"/>
<evidence type="ECO:0000313" key="2">
    <source>
        <dbReference type="Proteomes" id="UP001652625"/>
    </source>
</evidence>
<sequence length="150" mass="17068">MKKVSPELHPIPVPTKVWHQVGVVLCSLPKNLESYIGICVVVDYFSKWIEAKPIYNKSAEEVSRFLYEHICCHGCASIQINDQGRVFCNKVSENLLNLTGTCQRITSAYHPQPYGLVERANRTIQASMLKVLNGEEEIWPRSLDSILFTF</sequence>
<dbReference type="InterPro" id="IPR050951">
    <property type="entry name" value="Retrovirus_Pol_polyprotein"/>
</dbReference>
<dbReference type="InterPro" id="IPR036397">
    <property type="entry name" value="RNaseH_sf"/>
</dbReference>
<reference evidence="3" key="1">
    <citation type="submission" date="2025-08" db="UniProtKB">
        <authorList>
            <consortium name="RefSeq"/>
        </authorList>
    </citation>
    <scope>IDENTIFICATION</scope>
</reference>
<dbReference type="PANTHER" id="PTHR37984">
    <property type="entry name" value="PROTEIN CBG26694"/>
    <property type="match status" value="1"/>
</dbReference>
<dbReference type="Gene3D" id="3.30.420.10">
    <property type="entry name" value="Ribonuclease H-like superfamily/Ribonuclease H"/>
    <property type="match status" value="1"/>
</dbReference>
<organism evidence="2 3">
    <name type="scientific">Hydra vulgaris</name>
    <name type="common">Hydra</name>
    <name type="synonym">Hydra attenuata</name>
    <dbReference type="NCBI Taxonomy" id="6087"/>
    <lineage>
        <taxon>Eukaryota</taxon>
        <taxon>Metazoa</taxon>
        <taxon>Cnidaria</taxon>
        <taxon>Hydrozoa</taxon>
        <taxon>Hydroidolina</taxon>
        <taxon>Anthoathecata</taxon>
        <taxon>Aplanulata</taxon>
        <taxon>Hydridae</taxon>
        <taxon>Hydra</taxon>
    </lineage>
</organism>
<evidence type="ECO:0000259" key="1">
    <source>
        <dbReference type="PROSITE" id="PS50994"/>
    </source>
</evidence>
<name>A0ABM4CUU2_HYDVU</name>
<dbReference type="RefSeq" id="XP_065665696.1">
    <property type="nucleotide sequence ID" value="XM_065809624.1"/>
</dbReference>
<dbReference type="InterPro" id="IPR012337">
    <property type="entry name" value="RNaseH-like_sf"/>
</dbReference>
<dbReference type="InterPro" id="IPR001584">
    <property type="entry name" value="Integrase_cat-core"/>
</dbReference>
<feature type="domain" description="Integrase catalytic" evidence="1">
    <location>
        <begin position="10"/>
        <end position="150"/>
    </location>
</feature>
<dbReference type="SUPFAM" id="SSF53098">
    <property type="entry name" value="Ribonuclease H-like"/>
    <property type="match status" value="1"/>
</dbReference>
<accession>A0ABM4CUU2</accession>
<dbReference type="PROSITE" id="PS50994">
    <property type="entry name" value="INTEGRASE"/>
    <property type="match status" value="1"/>
</dbReference>
<protein>
    <submittedName>
        <fullName evidence="3">Uncharacterized protein LOC136087118</fullName>
    </submittedName>
</protein>
<proteinExistence type="predicted"/>
<dbReference type="PANTHER" id="PTHR37984:SF5">
    <property type="entry name" value="PROTEIN NYNRIN-LIKE"/>
    <property type="match status" value="1"/>
</dbReference>
<gene>
    <name evidence="3" type="primary">LOC136087118</name>
</gene>
<keyword evidence="2" id="KW-1185">Reference proteome</keyword>
<evidence type="ECO:0000313" key="3">
    <source>
        <dbReference type="RefSeq" id="XP_065665696.1"/>
    </source>
</evidence>